<evidence type="ECO:0000256" key="4">
    <source>
        <dbReference type="ARBA" id="ARBA00022723"/>
    </source>
</evidence>
<keyword evidence="4 7" id="KW-0479">Metal-binding</keyword>
<reference evidence="9 10" key="1">
    <citation type="submission" date="2015-11" db="EMBL/GenBank/DDBJ databases">
        <title>Expanding the genomic diversity of Burkholderia species for the development of highly accurate diagnostics.</title>
        <authorList>
            <person name="Sahl J."/>
            <person name="Keim P."/>
            <person name="Wagner D."/>
        </authorList>
    </citation>
    <scope>NUCLEOTIDE SEQUENCE [LARGE SCALE GENOMIC DNA]</scope>
    <source>
        <strain evidence="9 10">MSMB1301WGS</strain>
    </source>
</reference>
<organism evidence="9 10">
    <name type="scientific">Burkholderia territorii</name>
    <dbReference type="NCBI Taxonomy" id="1503055"/>
    <lineage>
        <taxon>Bacteria</taxon>
        <taxon>Pseudomonadati</taxon>
        <taxon>Pseudomonadota</taxon>
        <taxon>Betaproteobacteria</taxon>
        <taxon>Burkholderiales</taxon>
        <taxon>Burkholderiaceae</taxon>
        <taxon>Burkholderia</taxon>
        <taxon>Burkholderia cepacia complex</taxon>
    </lineage>
</organism>
<comment type="similarity">
    <text evidence="2 7">Belongs to the SurE nucleotidase family.</text>
</comment>
<dbReference type="NCBIfam" id="NF001490">
    <property type="entry name" value="PRK00346.1-4"/>
    <property type="match status" value="1"/>
</dbReference>
<evidence type="ECO:0000256" key="6">
    <source>
        <dbReference type="ARBA" id="ARBA00022801"/>
    </source>
</evidence>
<dbReference type="PANTHER" id="PTHR30457:SF12">
    <property type="entry name" value="5'_3'-NUCLEOTIDASE SURE"/>
    <property type="match status" value="1"/>
</dbReference>
<comment type="cofactor">
    <cofactor evidence="7">
        <name>a divalent metal cation</name>
        <dbReference type="ChEBI" id="CHEBI:60240"/>
    </cofactor>
    <text evidence="7">Binds 1 divalent metal cation per subunit.</text>
</comment>
<feature type="domain" description="Survival protein SurE-like phosphatase/nucleotidase" evidence="8">
    <location>
        <begin position="11"/>
        <end position="192"/>
    </location>
</feature>
<dbReference type="InterPro" id="IPR002828">
    <property type="entry name" value="SurE-like_Pase/nucleotidase"/>
</dbReference>
<dbReference type="Pfam" id="PF01975">
    <property type="entry name" value="SurE"/>
    <property type="match status" value="1"/>
</dbReference>
<keyword evidence="6 7" id="KW-0378">Hydrolase</keyword>
<feature type="binding site" evidence="7">
    <location>
        <position position="17"/>
    </location>
    <ligand>
        <name>a divalent metal cation</name>
        <dbReference type="ChEBI" id="CHEBI:60240"/>
    </ligand>
</feature>
<sequence>MSEIRPLFDRVLLTNDDGFDAPGLEVLEQVATQLAREVWIVAPAEDQSGTSHSLSLHEPLRVHRKGERRFAVRGTPGDCVAIAVSHLMKNARPDVVLSGVNRGANLGTETVFSGTVGAAMTSMLVGVPAIALSQAFSDRNAVPWHTARTHAPDVIRRLIAAGWDSDACLNVNFPARPADDVRGVKATNQGAGTLQGVEIVSGRDPREIDYYWLKLARAPRDDDADSETVALGEGYIAVTPLKFERTHDHALGRLRARIG</sequence>
<dbReference type="GO" id="GO:0005737">
    <property type="term" value="C:cytoplasm"/>
    <property type="evidence" value="ECO:0007669"/>
    <property type="project" value="UniProtKB-SubCell"/>
</dbReference>
<dbReference type="GO" id="GO:0008254">
    <property type="term" value="F:3'-nucleotidase activity"/>
    <property type="evidence" value="ECO:0007669"/>
    <property type="project" value="TreeGrafter"/>
</dbReference>
<comment type="catalytic activity">
    <reaction evidence="1 7">
        <text>a ribonucleoside 5'-phosphate + H2O = a ribonucleoside + phosphate</text>
        <dbReference type="Rhea" id="RHEA:12484"/>
        <dbReference type="ChEBI" id="CHEBI:15377"/>
        <dbReference type="ChEBI" id="CHEBI:18254"/>
        <dbReference type="ChEBI" id="CHEBI:43474"/>
        <dbReference type="ChEBI" id="CHEBI:58043"/>
        <dbReference type="EC" id="3.1.3.5"/>
    </reaction>
</comment>
<comment type="caution">
    <text evidence="9">The sequence shown here is derived from an EMBL/GenBank/DDBJ whole genome shotgun (WGS) entry which is preliminary data.</text>
</comment>
<dbReference type="InterPro" id="IPR030048">
    <property type="entry name" value="SurE"/>
</dbReference>
<dbReference type="EMBL" id="LPEQ01000126">
    <property type="protein sequence ID" value="KVV39394.1"/>
    <property type="molecule type" value="Genomic_DNA"/>
</dbReference>
<dbReference type="Gene3D" id="3.40.1210.10">
    <property type="entry name" value="Survival protein SurE-like phosphatase/nucleotidase"/>
    <property type="match status" value="1"/>
</dbReference>
<dbReference type="GO" id="GO:0000166">
    <property type="term" value="F:nucleotide binding"/>
    <property type="evidence" value="ECO:0007669"/>
    <property type="project" value="UniProtKB-KW"/>
</dbReference>
<evidence type="ECO:0000256" key="5">
    <source>
        <dbReference type="ARBA" id="ARBA00022741"/>
    </source>
</evidence>
<keyword evidence="3 7" id="KW-0963">Cytoplasm</keyword>
<dbReference type="AlphaFoldDB" id="A0A105V1L9"/>
<dbReference type="GO" id="GO:0046872">
    <property type="term" value="F:metal ion binding"/>
    <property type="evidence" value="ECO:0007669"/>
    <property type="project" value="UniProtKB-UniRule"/>
</dbReference>
<evidence type="ECO:0000259" key="8">
    <source>
        <dbReference type="Pfam" id="PF01975"/>
    </source>
</evidence>
<evidence type="ECO:0000313" key="9">
    <source>
        <dbReference type="EMBL" id="KVV39394.1"/>
    </source>
</evidence>
<dbReference type="SUPFAM" id="SSF64167">
    <property type="entry name" value="SurE-like"/>
    <property type="match status" value="1"/>
</dbReference>
<feature type="binding site" evidence="7">
    <location>
        <position position="16"/>
    </location>
    <ligand>
        <name>a divalent metal cation</name>
        <dbReference type="ChEBI" id="CHEBI:60240"/>
    </ligand>
</feature>
<keyword evidence="5 7" id="KW-0547">Nucleotide-binding</keyword>
<dbReference type="RefSeq" id="WP_060108725.1">
    <property type="nucleotide sequence ID" value="NZ_LPEQ01000126.1"/>
</dbReference>
<feature type="binding site" evidence="7">
    <location>
        <position position="101"/>
    </location>
    <ligand>
        <name>a divalent metal cation</name>
        <dbReference type="ChEBI" id="CHEBI:60240"/>
    </ligand>
</feature>
<dbReference type="NCBIfam" id="TIGR00087">
    <property type="entry name" value="surE"/>
    <property type="match status" value="1"/>
</dbReference>
<gene>
    <name evidence="7" type="primary">surE</name>
    <name evidence="9" type="ORF">WT27_14475</name>
</gene>
<keyword evidence="10" id="KW-1185">Reference proteome</keyword>
<dbReference type="GO" id="GO:0008253">
    <property type="term" value="F:5'-nucleotidase activity"/>
    <property type="evidence" value="ECO:0007669"/>
    <property type="project" value="UniProtKB-UniRule"/>
</dbReference>
<dbReference type="HAMAP" id="MF_00060">
    <property type="entry name" value="SurE"/>
    <property type="match status" value="1"/>
</dbReference>
<comment type="function">
    <text evidence="7">Nucleotidase that shows phosphatase activity on nucleoside 5'-monophosphates.</text>
</comment>
<protein>
    <recommendedName>
        <fullName evidence="7">5'-nucleotidase SurE</fullName>
        <ecNumber evidence="7">3.1.3.5</ecNumber>
    </recommendedName>
    <alternativeName>
        <fullName evidence="7">Nucleoside 5'-monophosphate phosphohydrolase</fullName>
    </alternativeName>
</protein>
<dbReference type="InterPro" id="IPR036523">
    <property type="entry name" value="SurE-like_sf"/>
</dbReference>
<evidence type="ECO:0000256" key="7">
    <source>
        <dbReference type="HAMAP-Rule" id="MF_00060"/>
    </source>
</evidence>
<evidence type="ECO:0000256" key="2">
    <source>
        <dbReference type="ARBA" id="ARBA00011062"/>
    </source>
</evidence>
<name>A0A105V1L9_9BURK</name>
<dbReference type="GO" id="GO:0004309">
    <property type="term" value="F:exopolyphosphatase activity"/>
    <property type="evidence" value="ECO:0007669"/>
    <property type="project" value="TreeGrafter"/>
</dbReference>
<dbReference type="PANTHER" id="PTHR30457">
    <property type="entry name" value="5'-NUCLEOTIDASE SURE"/>
    <property type="match status" value="1"/>
</dbReference>
<dbReference type="EC" id="3.1.3.5" evidence="7"/>
<evidence type="ECO:0000256" key="3">
    <source>
        <dbReference type="ARBA" id="ARBA00022490"/>
    </source>
</evidence>
<dbReference type="Proteomes" id="UP000062317">
    <property type="component" value="Unassembled WGS sequence"/>
</dbReference>
<proteinExistence type="inferred from homology"/>
<accession>A0A105V1L9</accession>
<evidence type="ECO:0000256" key="1">
    <source>
        <dbReference type="ARBA" id="ARBA00000815"/>
    </source>
</evidence>
<evidence type="ECO:0000313" key="10">
    <source>
        <dbReference type="Proteomes" id="UP000062317"/>
    </source>
</evidence>
<comment type="subcellular location">
    <subcellularLocation>
        <location evidence="7">Cytoplasm</location>
    </subcellularLocation>
</comment>
<feature type="binding site" evidence="7">
    <location>
        <position position="48"/>
    </location>
    <ligand>
        <name>a divalent metal cation</name>
        <dbReference type="ChEBI" id="CHEBI:60240"/>
    </ligand>
</feature>